<dbReference type="GO" id="GO:0022857">
    <property type="term" value="F:transmembrane transporter activity"/>
    <property type="evidence" value="ECO:0007669"/>
    <property type="project" value="InterPro"/>
</dbReference>
<dbReference type="PANTHER" id="PTHR30097:SF4">
    <property type="entry name" value="SLR6042 PROTEIN"/>
    <property type="match status" value="1"/>
</dbReference>
<dbReference type="AlphaFoldDB" id="A0A923I371"/>
<proteinExistence type="inferred from homology"/>
<dbReference type="Gene3D" id="2.40.50.100">
    <property type="match status" value="1"/>
</dbReference>
<gene>
    <name evidence="6" type="ORF">H8K47_15940</name>
</gene>
<name>A0A923I371_9BURK</name>
<evidence type="ECO:0000313" key="6">
    <source>
        <dbReference type="EMBL" id="MBC3936856.1"/>
    </source>
</evidence>
<dbReference type="InterPro" id="IPR058647">
    <property type="entry name" value="BSH_CzcB-like"/>
</dbReference>
<dbReference type="SUPFAM" id="SSF111369">
    <property type="entry name" value="HlyD-like secretion proteins"/>
    <property type="match status" value="1"/>
</dbReference>
<keyword evidence="7" id="KW-1185">Reference proteome</keyword>
<dbReference type="PANTHER" id="PTHR30097">
    <property type="entry name" value="CATION EFFLUX SYSTEM PROTEIN CUSB"/>
    <property type="match status" value="1"/>
</dbReference>
<accession>A0A923I371</accession>
<dbReference type="InterPro" id="IPR058792">
    <property type="entry name" value="Beta-barrel_RND_2"/>
</dbReference>
<dbReference type="InterPro" id="IPR051909">
    <property type="entry name" value="MFP_Cation_Efflux"/>
</dbReference>
<dbReference type="Gene3D" id="2.40.420.20">
    <property type="match status" value="1"/>
</dbReference>
<comment type="caution">
    <text evidence="6">The sequence shown here is derived from an EMBL/GenBank/DDBJ whole genome shotgun (WGS) entry which is preliminary data.</text>
</comment>
<dbReference type="GO" id="GO:0015679">
    <property type="term" value="P:plasma membrane copper ion transport"/>
    <property type="evidence" value="ECO:0007669"/>
    <property type="project" value="TreeGrafter"/>
</dbReference>
<dbReference type="InterPro" id="IPR006143">
    <property type="entry name" value="RND_pump_MFP"/>
</dbReference>
<dbReference type="RefSeq" id="WP_186882387.1">
    <property type="nucleotide sequence ID" value="NZ_JACOGG010000022.1"/>
</dbReference>
<evidence type="ECO:0000259" key="5">
    <source>
        <dbReference type="Pfam" id="PF25973"/>
    </source>
</evidence>
<dbReference type="Gene3D" id="2.40.30.170">
    <property type="match status" value="1"/>
</dbReference>
<dbReference type="NCBIfam" id="TIGR01730">
    <property type="entry name" value="RND_mfp"/>
    <property type="match status" value="1"/>
</dbReference>
<dbReference type="GO" id="GO:0016020">
    <property type="term" value="C:membrane"/>
    <property type="evidence" value="ECO:0007669"/>
    <property type="project" value="InterPro"/>
</dbReference>
<dbReference type="Pfam" id="PF25954">
    <property type="entry name" value="Beta-barrel_RND_2"/>
    <property type="match status" value="1"/>
</dbReference>
<evidence type="ECO:0000256" key="3">
    <source>
        <dbReference type="SAM" id="Coils"/>
    </source>
</evidence>
<dbReference type="FunFam" id="2.40.30.170:FF:000010">
    <property type="entry name" value="Efflux RND transporter periplasmic adaptor subunit"/>
    <property type="match status" value="1"/>
</dbReference>
<dbReference type="EMBL" id="JACOGG010000022">
    <property type="protein sequence ID" value="MBC3936856.1"/>
    <property type="molecule type" value="Genomic_DNA"/>
</dbReference>
<dbReference type="Proteomes" id="UP000612361">
    <property type="component" value="Unassembled WGS sequence"/>
</dbReference>
<sequence length="382" mass="42068">MMNKKKILISAGIAALSAITFFYVGAVGSTEKKKDEPAPKPETGRISYLKNAPQLSSIKVAAVDIVSMPLADAMNAKLAYDETVTARVSSPVLGRVLSSAVEVGDSVVKNRALAEIDSPDLATAEADWSKAKADEQRKKLSFERSKLLFEHEVLARKDMENAEADFRQAQAETQRSSLRMRNLNSVGNEKGQFALRAPIAGVITDKQINPGTEVRPDAPLPLFVISDLRRLWVLIDVPEKYLQSVKAGQKMTVELDAYPDQLFEATVDRIGLALDPNTRRIQVRGVIDNKENKLRPEMFARVAFLSESEQKVAKIPNTSLVSEGMYSYVYIEKKDGEFEKKRVTVIRKGVSYSYADAAPLTGLRIVTEGALLLNAEVSAHAQ</sequence>
<organism evidence="6 7">
    <name type="scientific">Undibacterium rugosum</name>
    <dbReference type="NCBI Taxonomy" id="2762291"/>
    <lineage>
        <taxon>Bacteria</taxon>
        <taxon>Pseudomonadati</taxon>
        <taxon>Pseudomonadota</taxon>
        <taxon>Betaproteobacteria</taxon>
        <taxon>Burkholderiales</taxon>
        <taxon>Oxalobacteraceae</taxon>
        <taxon>Undibacterium</taxon>
    </lineage>
</organism>
<evidence type="ECO:0000256" key="1">
    <source>
        <dbReference type="ARBA" id="ARBA00009477"/>
    </source>
</evidence>
<feature type="domain" description="CusB-like beta-barrel" evidence="4">
    <location>
        <begin position="231"/>
        <end position="307"/>
    </location>
</feature>
<dbReference type="Gene3D" id="1.10.287.470">
    <property type="entry name" value="Helix hairpin bin"/>
    <property type="match status" value="1"/>
</dbReference>
<dbReference type="GO" id="GO:0030313">
    <property type="term" value="C:cell envelope"/>
    <property type="evidence" value="ECO:0007669"/>
    <property type="project" value="TreeGrafter"/>
</dbReference>
<keyword evidence="2" id="KW-0813">Transport</keyword>
<evidence type="ECO:0000313" key="7">
    <source>
        <dbReference type="Proteomes" id="UP000612361"/>
    </source>
</evidence>
<dbReference type="GO" id="GO:0060003">
    <property type="term" value="P:copper ion export"/>
    <property type="evidence" value="ECO:0007669"/>
    <property type="project" value="TreeGrafter"/>
</dbReference>
<dbReference type="Pfam" id="PF25973">
    <property type="entry name" value="BSH_CzcB"/>
    <property type="match status" value="1"/>
</dbReference>
<keyword evidence="3" id="KW-0175">Coiled coil</keyword>
<protein>
    <submittedName>
        <fullName evidence="6">Efflux RND transporter periplasmic adaptor subunit</fullName>
    </submittedName>
</protein>
<evidence type="ECO:0000259" key="4">
    <source>
        <dbReference type="Pfam" id="PF25954"/>
    </source>
</evidence>
<reference evidence="6" key="1">
    <citation type="submission" date="2020-08" db="EMBL/GenBank/DDBJ databases">
        <title>Novel species isolated from subtropical streams in China.</title>
        <authorList>
            <person name="Lu H."/>
        </authorList>
    </citation>
    <scope>NUCLEOTIDE SEQUENCE</scope>
    <source>
        <strain evidence="6">CY7W</strain>
    </source>
</reference>
<comment type="similarity">
    <text evidence="1">Belongs to the membrane fusion protein (MFP) (TC 8.A.1) family.</text>
</comment>
<evidence type="ECO:0000256" key="2">
    <source>
        <dbReference type="ARBA" id="ARBA00022448"/>
    </source>
</evidence>
<feature type="coiled-coil region" evidence="3">
    <location>
        <begin position="152"/>
        <end position="179"/>
    </location>
</feature>
<feature type="domain" description="CzcB-like barrel-sandwich hybrid" evidence="5">
    <location>
        <begin position="85"/>
        <end position="227"/>
    </location>
</feature>